<reference evidence="1" key="1">
    <citation type="submission" date="2023-06" db="EMBL/GenBank/DDBJ databases">
        <title>Genome-scale phylogeny and comparative genomics of the fungal order Sordariales.</title>
        <authorList>
            <consortium name="Lawrence Berkeley National Laboratory"/>
            <person name="Hensen N."/>
            <person name="Bonometti L."/>
            <person name="Westerberg I."/>
            <person name="Brannstrom I.O."/>
            <person name="Guillou S."/>
            <person name="Cros-Aarteil S."/>
            <person name="Calhoun S."/>
            <person name="Haridas S."/>
            <person name="Kuo A."/>
            <person name="Mondo S."/>
            <person name="Pangilinan J."/>
            <person name="Riley R."/>
            <person name="LaButti K."/>
            <person name="Andreopoulos B."/>
            <person name="Lipzen A."/>
            <person name="Chen C."/>
            <person name="Yanf M."/>
            <person name="Daum C."/>
            <person name="Ng V."/>
            <person name="Clum A."/>
            <person name="Steindorff A."/>
            <person name="Ohm R."/>
            <person name="Martin F."/>
            <person name="Silar P."/>
            <person name="Natvig D."/>
            <person name="Lalanne C."/>
            <person name="Gautier V."/>
            <person name="Ament-velasquez S.L."/>
            <person name="Kruys A."/>
            <person name="Hutchinson M.I."/>
            <person name="Powell A.J."/>
            <person name="Barry K."/>
            <person name="Miller A.N."/>
            <person name="Grigoriev I.V."/>
            <person name="Debuchy R."/>
            <person name="Gladieux P."/>
            <person name="Thoren M.H."/>
            <person name="Johannesson H."/>
        </authorList>
    </citation>
    <scope>NUCLEOTIDE SEQUENCE</scope>
    <source>
        <strain evidence="1">SMH3391-2</strain>
    </source>
</reference>
<dbReference type="AlphaFoldDB" id="A0AA40C8G0"/>
<proteinExistence type="predicted"/>
<gene>
    <name evidence="1" type="ORF">B0T17DRAFT_524515</name>
</gene>
<evidence type="ECO:0000313" key="2">
    <source>
        <dbReference type="Proteomes" id="UP001174934"/>
    </source>
</evidence>
<protein>
    <submittedName>
        <fullName evidence="1">Uncharacterized protein</fullName>
    </submittedName>
</protein>
<evidence type="ECO:0000313" key="1">
    <source>
        <dbReference type="EMBL" id="KAK0629062.1"/>
    </source>
</evidence>
<dbReference type="Proteomes" id="UP001174934">
    <property type="component" value="Unassembled WGS sequence"/>
</dbReference>
<accession>A0AA40C8G0</accession>
<keyword evidence="2" id="KW-1185">Reference proteome</keyword>
<sequence>MSRVQLGRRFAEVVEAVAREQAANDSEGANKKPSTYLFTKSGFYSKEAVAFRALVHVKMNQGWVNKDWLQGLKWLSEHNEQQVAQFYLGK</sequence>
<organism evidence="1 2">
    <name type="scientific">Bombardia bombarda</name>
    <dbReference type="NCBI Taxonomy" id="252184"/>
    <lineage>
        <taxon>Eukaryota</taxon>
        <taxon>Fungi</taxon>
        <taxon>Dikarya</taxon>
        <taxon>Ascomycota</taxon>
        <taxon>Pezizomycotina</taxon>
        <taxon>Sordariomycetes</taxon>
        <taxon>Sordariomycetidae</taxon>
        <taxon>Sordariales</taxon>
        <taxon>Lasiosphaeriaceae</taxon>
        <taxon>Bombardia</taxon>
    </lineage>
</organism>
<comment type="caution">
    <text evidence="1">The sequence shown here is derived from an EMBL/GenBank/DDBJ whole genome shotgun (WGS) entry which is preliminary data.</text>
</comment>
<dbReference type="EMBL" id="JAULSR010000002">
    <property type="protein sequence ID" value="KAK0629062.1"/>
    <property type="molecule type" value="Genomic_DNA"/>
</dbReference>
<name>A0AA40C8G0_9PEZI</name>